<dbReference type="AlphaFoldDB" id="A0A9P3LKK6"/>
<comment type="caution">
    <text evidence="2">The sequence shown here is derived from an EMBL/GenBank/DDBJ whole genome shotgun (WGS) entry which is preliminary data.</text>
</comment>
<gene>
    <name evidence="2" type="ORF">PsYK624_146700</name>
</gene>
<dbReference type="EMBL" id="BPQB01000087">
    <property type="protein sequence ID" value="GJE98440.1"/>
    <property type="molecule type" value="Genomic_DNA"/>
</dbReference>
<protein>
    <submittedName>
        <fullName evidence="2">Uncharacterized protein</fullName>
    </submittedName>
</protein>
<organism evidence="2 3">
    <name type="scientific">Phanerochaete sordida</name>
    <dbReference type="NCBI Taxonomy" id="48140"/>
    <lineage>
        <taxon>Eukaryota</taxon>
        <taxon>Fungi</taxon>
        <taxon>Dikarya</taxon>
        <taxon>Basidiomycota</taxon>
        <taxon>Agaricomycotina</taxon>
        <taxon>Agaricomycetes</taxon>
        <taxon>Polyporales</taxon>
        <taxon>Phanerochaetaceae</taxon>
        <taxon>Phanerochaete</taxon>
    </lineage>
</organism>
<evidence type="ECO:0000256" key="1">
    <source>
        <dbReference type="SAM" id="MobiDB-lite"/>
    </source>
</evidence>
<sequence length="260" mass="27385">MNNQHYYQHQHDPWPSSADATPRNALQLTPGQAPGSGHAYATQATSPRPEYGYAARPRGDYQPAPRGTPQPIQGYIGDIRDYDFRNAMLCGGSSGGGGGAVIPPVVPEERSPSPEGERAVVRRAPPLDIRLPRGSDAQAILAQAQQLLPGLPADAYVVPWNGGAGMQTGVVAAQQAVVPFAPMAMPFPQAVASYSMAVSYSVLPQPMMIASPQMIPMQMQMPMAVGQPYVGGATHAIVNPATGGIQPLNVTIGGCHNCRR</sequence>
<reference evidence="2 3" key="1">
    <citation type="submission" date="2021-08" db="EMBL/GenBank/DDBJ databases">
        <title>Draft Genome Sequence of Phanerochaete sordida strain YK-624.</title>
        <authorList>
            <person name="Mori T."/>
            <person name="Dohra H."/>
            <person name="Suzuki T."/>
            <person name="Kawagishi H."/>
            <person name="Hirai H."/>
        </authorList>
    </citation>
    <scope>NUCLEOTIDE SEQUENCE [LARGE SCALE GENOMIC DNA]</scope>
    <source>
        <strain evidence="2 3">YK-624</strain>
    </source>
</reference>
<dbReference type="Proteomes" id="UP000703269">
    <property type="component" value="Unassembled WGS sequence"/>
</dbReference>
<keyword evidence="3" id="KW-1185">Reference proteome</keyword>
<accession>A0A9P3LKK6</accession>
<feature type="region of interest" description="Disordered" evidence="1">
    <location>
        <begin position="1"/>
        <end position="75"/>
    </location>
</feature>
<proteinExistence type="predicted"/>
<evidence type="ECO:0000313" key="2">
    <source>
        <dbReference type="EMBL" id="GJE98440.1"/>
    </source>
</evidence>
<name>A0A9P3LKK6_9APHY</name>
<evidence type="ECO:0000313" key="3">
    <source>
        <dbReference type="Proteomes" id="UP000703269"/>
    </source>
</evidence>